<keyword evidence="8 10" id="KW-1133">Transmembrane helix</keyword>
<accession>A0ABP8MBP6</accession>
<dbReference type="NCBIfam" id="TIGR01528">
    <property type="entry name" value="NMN_trans_PnuC"/>
    <property type="match status" value="1"/>
</dbReference>
<keyword evidence="6" id="KW-1003">Cell membrane</keyword>
<feature type="transmembrane region" description="Helical" evidence="10">
    <location>
        <begin position="104"/>
        <end position="123"/>
    </location>
</feature>
<protein>
    <recommendedName>
        <fullName evidence="4">Nicotinamide riboside transporter PnuC</fullName>
    </recommendedName>
</protein>
<reference evidence="12" key="1">
    <citation type="journal article" date="2019" name="Int. J. Syst. Evol. Microbiol.">
        <title>The Global Catalogue of Microorganisms (GCM) 10K type strain sequencing project: providing services to taxonomists for standard genome sequencing and annotation.</title>
        <authorList>
            <consortium name="The Broad Institute Genomics Platform"/>
            <consortium name="The Broad Institute Genome Sequencing Center for Infectious Disease"/>
            <person name="Wu L."/>
            <person name="Ma J."/>
        </authorList>
    </citation>
    <scope>NUCLEOTIDE SEQUENCE [LARGE SCALE GENOMIC DNA]</scope>
    <source>
        <strain evidence="12">JCM 31920</strain>
    </source>
</reference>
<evidence type="ECO:0000256" key="1">
    <source>
        <dbReference type="ARBA" id="ARBA00002672"/>
    </source>
</evidence>
<evidence type="ECO:0000256" key="2">
    <source>
        <dbReference type="ARBA" id="ARBA00004651"/>
    </source>
</evidence>
<evidence type="ECO:0000313" key="11">
    <source>
        <dbReference type="EMBL" id="GAA4446914.1"/>
    </source>
</evidence>
<dbReference type="RefSeq" id="WP_345032680.1">
    <property type="nucleotide sequence ID" value="NZ_BAABEY010000036.1"/>
</dbReference>
<evidence type="ECO:0000256" key="8">
    <source>
        <dbReference type="ARBA" id="ARBA00022989"/>
    </source>
</evidence>
<dbReference type="InterPro" id="IPR006419">
    <property type="entry name" value="NMN_transpt_PnuC"/>
</dbReference>
<evidence type="ECO:0000256" key="3">
    <source>
        <dbReference type="ARBA" id="ARBA00006669"/>
    </source>
</evidence>
<evidence type="ECO:0000256" key="6">
    <source>
        <dbReference type="ARBA" id="ARBA00022475"/>
    </source>
</evidence>
<feature type="transmembrane region" description="Helical" evidence="10">
    <location>
        <begin position="40"/>
        <end position="60"/>
    </location>
</feature>
<comment type="subcellular location">
    <subcellularLocation>
        <location evidence="2">Cell membrane</location>
        <topology evidence="2">Multi-pass membrane protein</topology>
    </subcellularLocation>
</comment>
<evidence type="ECO:0000256" key="10">
    <source>
        <dbReference type="SAM" id="Phobius"/>
    </source>
</evidence>
<keyword evidence="9 10" id="KW-0472">Membrane</keyword>
<dbReference type="PANTHER" id="PTHR36122:SF2">
    <property type="entry name" value="NICOTINAMIDE RIBOSIDE TRANSPORTER PNUC"/>
    <property type="match status" value="1"/>
</dbReference>
<feature type="transmembrane region" description="Helical" evidence="10">
    <location>
        <begin position="153"/>
        <end position="168"/>
    </location>
</feature>
<evidence type="ECO:0000256" key="4">
    <source>
        <dbReference type="ARBA" id="ARBA00017522"/>
    </source>
</evidence>
<name>A0ABP8MBP6_9BACT</name>
<dbReference type="Proteomes" id="UP001501508">
    <property type="component" value="Unassembled WGS sequence"/>
</dbReference>
<organism evidence="11 12">
    <name type="scientific">Ravibacter arvi</name>
    <dbReference type="NCBI Taxonomy" id="2051041"/>
    <lineage>
        <taxon>Bacteria</taxon>
        <taxon>Pseudomonadati</taxon>
        <taxon>Bacteroidota</taxon>
        <taxon>Cytophagia</taxon>
        <taxon>Cytophagales</taxon>
        <taxon>Spirosomataceae</taxon>
        <taxon>Ravibacter</taxon>
    </lineage>
</organism>
<comment type="caution">
    <text evidence="11">The sequence shown here is derived from an EMBL/GenBank/DDBJ whole genome shotgun (WGS) entry which is preliminary data.</text>
</comment>
<keyword evidence="7 10" id="KW-0812">Transmembrane</keyword>
<dbReference type="Pfam" id="PF04973">
    <property type="entry name" value="NMN_transporter"/>
    <property type="match status" value="1"/>
</dbReference>
<feature type="transmembrane region" description="Helical" evidence="10">
    <location>
        <begin position="129"/>
        <end position="146"/>
    </location>
</feature>
<dbReference type="PANTHER" id="PTHR36122">
    <property type="entry name" value="NICOTINAMIDE RIBOSIDE TRANSPORTER PNUC"/>
    <property type="match status" value="1"/>
</dbReference>
<feature type="transmembrane region" description="Helical" evidence="10">
    <location>
        <begin position="66"/>
        <end position="83"/>
    </location>
</feature>
<evidence type="ECO:0000313" key="12">
    <source>
        <dbReference type="Proteomes" id="UP001501508"/>
    </source>
</evidence>
<sequence length="203" mass="23255">MSLYEWMKLLAQQLKETPLLQWIGVGFSVAEVLLARSNKIWLYPAGIVSTVIATYTLFHAGLYAESLLNLYYLAMTIFGWWNWKKYGGGIVQVSFSSSKDWKTSLAITIVSMGVLYTVLAHYTPSTVPFWDAWVSAAAWAGMWLLARRKVENWLFLNVSNAFAIPLLIKKELPLYALLTIFLFVVAVQGYFRWKKITREHSAR</sequence>
<evidence type="ECO:0000256" key="7">
    <source>
        <dbReference type="ARBA" id="ARBA00022692"/>
    </source>
</evidence>
<keyword evidence="5" id="KW-0813">Transport</keyword>
<gene>
    <name evidence="11" type="primary">pnuC</name>
    <name evidence="11" type="ORF">GCM10023091_40930</name>
</gene>
<feature type="transmembrane region" description="Helical" evidence="10">
    <location>
        <begin position="174"/>
        <end position="193"/>
    </location>
</feature>
<dbReference type="EMBL" id="BAABEY010000036">
    <property type="protein sequence ID" value="GAA4446914.1"/>
    <property type="molecule type" value="Genomic_DNA"/>
</dbReference>
<evidence type="ECO:0000256" key="5">
    <source>
        <dbReference type="ARBA" id="ARBA00022448"/>
    </source>
</evidence>
<proteinExistence type="inferred from homology"/>
<keyword evidence="12" id="KW-1185">Reference proteome</keyword>
<comment type="similarity">
    <text evidence="3">Belongs to the nicotinamide ribonucleoside (NR) uptake permease (TC 4.B.1) family.</text>
</comment>
<comment type="function">
    <text evidence="1">Required for nicotinamide riboside transport across the inner membrane.</text>
</comment>
<evidence type="ECO:0000256" key="9">
    <source>
        <dbReference type="ARBA" id="ARBA00023136"/>
    </source>
</evidence>